<dbReference type="RefSeq" id="WP_263052465.1">
    <property type="nucleotide sequence ID" value="NZ_CP106735.1"/>
</dbReference>
<protein>
    <submittedName>
        <fullName evidence="1">TerB family tellurite resistance protein</fullName>
    </submittedName>
</protein>
<dbReference type="EMBL" id="CP106735">
    <property type="protein sequence ID" value="UXX80736.1"/>
    <property type="molecule type" value="Genomic_DNA"/>
</dbReference>
<organism evidence="1 2">
    <name type="scientific">Reichenbachiella carrageenanivorans</name>
    <dbReference type="NCBI Taxonomy" id="2979869"/>
    <lineage>
        <taxon>Bacteria</taxon>
        <taxon>Pseudomonadati</taxon>
        <taxon>Bacteroidota</taxon>
        <taxon>Cytophagia</taxon>
        <taxon>Cytophagales</taxon>
        <taxon>Reichenbachiellaceae</taxon>
        <taxon>Reichenbachiella</taxon>
    </lineage>
</organism>
<sequence length="137" mass="16039">MDYRTQMSILIQLALVDNQLSQTEKRMIYTLGKANKIPEVELDSLFNESLSKKKHELPPLTNLSEEDKFEYLYHLIQLMKVDKKVYLSEIKFCEELAERLGYKKRVVKELSSRIFGDPAFGSSRDTLLTIIEKHKLI</sequence>
<dbReference type="SUPFAM" id="SSF158682">
    <property type="entry name" value="TerB-like"/>
    <property type="match status" value="1"/>
</dbReference>
<evidence type="ECO:0000313" key="1">
    <source>
        <dbReference type="EMBL" id="UXX80736.1"/>
    </source>
</evidence>
<name>A0ABY6D3K0_9BACT</name>
<dbReference type="InterPro" id="IPR029024">
    <property type="entry name" value="TerB-like"/>
</dbReference>
<proteinExistence type="predicted"/>
<evidence type="ECO:0000313" key="2">
    <source>
        <dbReference type="Proteomes" id="UP001062165"/>
    </source>
</evidence>
<accession>A0ABY6D3K0</accession>
<dbReference type="Gene3D" id="1.10.3680.10">
    <property type="entry name" value="TerB-like"/>
    <property type="match status" value="1"/>
</dbReference>
<keyword evidence="2" id="KW-1185">Reference proteome</keyword>
<gene>
    <name evidence="1" type="ORF">N7E81_06440</name>
</gene>
<dbReference type="Proteomes" id="UP001062165">
    <property type="component" value="Chromosome"/>
</dbReference>
<reference evidence="1" key="1">
    <citation type="submission" date="2022-10" db="EMBL/GenBank/DDBJ databases">
        <title>Comparative genomics and taxonomic characterization of three novel marine species of genus Reichenbachiella exhibiting antioxidant and polysaccharide degradation activities.</title>
        <authorList>
            <person name="Muhammad N."/>
            <person name="Lee Y.-J."/>
            <person name="Ko J."/>
            <person name="Kim S.-G."/>
        </authorList>
    </citation>
    <scope>NUCLEOTIDE SEQUENCE</scope>
    <source>
        <strain evidence="1">Wsw4-B4</strain>
    </source>
</reference>